<evidence type="ECO:0000313" key="1">
    <source>
        <dbReference type="EMBL" id="MFC6181888.1"/>
    </source>
</evidence>
<comment type="caution">
    <text evidence="1">The sequence shown here is derived from an EMBL/GenBank/DDBJ whole genome shotgun (WGS) entry which is preliminary data.</text>
</comment>
<dbReference type="EMBL" id="JBHSSC010000042">
    <property type="protein sequence ID" value="MFC6181888.1"/>
    <property type="molecule type" value="Genomic_DNA"/>
</dbReference>
<dbReference type="Proteomes" id="UP001596282">
    <property type="component" value="Unassembled WGS sequence"/>
</dbReference>
<name>A0ABW1S252_9LACO</name>
<evidence type="ECO:0000313" key="2">
    <source>
        <dbReference type="Proteomes" id="UP001596282"/>
    </source>
</evidence>
<reference evidence="2" key="1">
    <citation type="journal article" date="2019" name="Int. J. Syst. Evol. Microbiol.">
        <title>The Global Catalogue of Microorganisms (GCM) 10K type strain sequencing project: providing services to taxonomists for standard genome sequencing and annotation.</title>
        <authorList>
            <consortium name="The Broad Institute Genomics Platform"/>
            <consortium name="The Broad Institute Genome Sequencing Center for Infectious Disease"/>
            <person name="Wu L."/>
            <person name="Ma J."/>
        </authorList>
    </citation>
    <scope>NUCLEOTIDE SEQUENCE [LARGE SCALE GENOMIC DNA]</scope>
    <source>
        <strain evidence="2">CCM 8933</strain>
    </source>
</reference>
<proteinExistence type="predicted"/>
<organism evidence="1 2">
    <name type="scientific">Lactiplantibacillus daowaiensis</name>
    <dbReference type="NCBI Taxonomy" id="2559918"/>
    <lineage>
        <taxon>Bacteria</taxon>
        <taxon>Bacillati</taxon>
        <taxon>Bacillota</taxon>
        <taxon>Bacilli</taxon>
        <taxon>Lactobacillales</taxon>
        <taxon>Lactobacillaceae</taxon>
        <taxon>Lactiplantibacillus</taxon>
    </lineage>
</organism>
<protein>
    <submittedName>
        <fullName evidence="1">Uncharacterized protein</fullName>
    </submittedName>
</protein>
<gene>
    <name evidence="1" type="ORF">ACFP5Y_11695</name>
</gene>
<sequence>MKFDYADRRAQSAYIDELLKVMNAIGIDDKDVMIGLKGAYKEYLITTGDEVIIAKTGYMTGHTCGYNVFRMTYQNITSVTVNFHLRIGYFEVSGGGVQSSPKSY</sequence>
<dbReference type="RefSeq" id="WP_137627905.1">
    <property type="nucleotide sequence ID" value="NZ_BJDJ01000004.1"/>
</dbReference>
<accession>A0ABW1S252</accession>
<keyword evidence="2" id="KW-1185">Reference proteome</keyword>